<dbReference type="SUPFAM" id="SSF52172">
    <property type="entry name" value="CheY-like"/>
    <property type="match status" value="1"/>
</dbReference>
<keyword evidence="3 6" id="KW-0597">Phosphoprotein</keyword>
<evidence type="ECO:0000313" key="11">
    <source>
        <dbReference type="EMBL" id="MBE9665019.1"/>
    </source>
</evidence>
<keyword evidence="4" id="KW-0805">Transcription regulation</keyword>
<feature type="domain" description="Response regulatory" evidence="10">
    <location>
        <begin position="1124"/>
        <end position="1239"/>
    </location>
</feature>
<gene>
    <name evidence="11" type="ORF">IRJ18_01515</name>
</gene>
<dbReference type="InterPro" id="IPR036097">
    <property type="entry name" value="HisK_dim/P_sf"/>
</dbReference>
<dbReference type="Gene3D" id="1.10.10.60">
    <property type="entry name" value="Homeodomain-like"/>
    <property type="match status" value="1"/>
</dbReference>
<reference evidence="11 12" key="1">
    <citation type="submission" date="2020-10" db="EMBL/GenBank/DDBJ databases">
        <title>Mucilaginibacter mali sp. nov., isolated from rhizosphere soil of apple orchard.</title>
        <authorList>
            <person name="Lee J.-S."/>
            <person name="Kim H.S."/>
            <person name="Kim J.-S."/>
        </authorList>
    </citation>
    <scope>NUCLEOTIDE SEQUENCE [LARGE SCALE GENOMIC DNA]</scope>
    <source>
        <strain evidence="11 12">KCTC 23157</strain>
    </source>
</reference>
<dbReference type="PROSITE" id="PS50109">
    <property type="entry name" value="HIS_KIN"/>
    <property type="match status" value="1"/>
</dbReference>
<dbReference type="InterPro" id="IPR011110">
    <property type="entry name" value="Reg_prop"/>
</dbReference>
<organism evidence="11 12">
    <name type="scientific">Mucilaginibacter boryungensis</name>
    <dbReference type="NCBI Taxonomy" id="768480"/>
    <lineage>
        <taxon>Bacteria</taxon>
        <taxon>Pseudomonadati</taxon>
        <taxon>Bacteroidota</taxon>
        <taxon>Sphingobacteriia</taxon>
        <taxon>Sphingobacteriales</taxon>
        <taxon>Sphingobacteriaceae</taxon>
        <taxon>Mucilaginibacter</taxon>
    </lineage>
</organism>
<feature type="domain" description="HTH araC/xylS-type" evidence="8">
    <location>
        <begin position="1271"/>
        <end position="1370"/>
    </location>
</feature>
<keyword evidence="7" id="KW-1133">Transmembrane helix</keyword>
<feature type="modified residue" description="4-aspartylphosphate" evidence="6">
    <location>
        <position position="1172"/>
    </location>
</feature>
<dbReference type="SUPFAM" id="SSF47384">
    <property type="entry name" value="Homodimeric domain of signal transducing histidine kinase"/>
    <property type="match status" value="1"/>
</dbReference>
<dbReference type="InterPro" id="IPR004358">
    <property type="entry name" value="Sig_transdc_His_kin-like_C"/>
</dbReference>
<protein>
    <recommendedName>
        <fullName evidence="2">histidine kinase</fullName>
        <ecNumber evidence="2">2.7.13.3</ecNumber>
    </recommendedName>
</protein>
<dbReference type="SUPFAM" id="SSF55874">
    <property type="entry name" value="ATPase domain of HSP90 chaperone/DNA topoisomerase II/histidine kinase"/>
    <property type="match status" value="1"/>
</dbReference>
<evidence type="ECO:0000256" key="5">
    <source>
        <dbReference type="ARBA" id="ARBA00023163"/>
    </source>
</evidence>
<evidence type="ECO:0000256" key="6">
    <source>
        <dbReference type="PROSITE-ProRule" id="PRU00169"/>
    </source>
</evidence>
<dbReference type="SMART" id="SM00387">
    <property type="entry name" value="HATPase_c"/>
    <property type="match status" value="1"/>
</dbReference>
<comment type="caution">
    <text evidence="11">The sequence shown here is derived from an EMBL/GenBank/DDBJ whole genome shotgun (WGS) entry which is preliminary data.</text>
</comment>
<dbReference type="InterPro" id="IPR011006">
    <property type="entry name" value="CheY-like_superfamily"/>
</dbReference>
<dbReference type="InterPro" id="IPR001789">
    <property type="entry name" value="Sig_transdc_resp-reg_receiver"/>
</dbReference>
<dbReference type="SMART" id="SM00448">
    <property type="entry name" value="REC"/>
    <property type="match status" value="1"/>
</dbReference>
<dbReference type="Pfam" id="PF00512">
    <property type="entry name" value="HisKA"/>
    <property type="match status" value="1"/>
</dbReference>
<feature type="transmembrane region" description="Helical" evidence="7">
    <location>
        <begin position="795"/>
        <end position="813"/>
    </location>
</feature>
<dbReference type="Gene3D" id="2.60.40.10">
    <property type="entry name" value="Immunoglobulins"/>
    <property type="match status" value="1"/>
</dbReference>
<dbReference type="Gene3D" id="3.30.565.10">
    <property type="entry name" value="Histidine kinase-like ATPase, C-terminal domain"/>
    <property type="match status" value="1"/>
</dbReference>
<dbReference type="InterPro" id="IPR003594">
    <property type="entry name" value="HATPase_dom"/>
</dbReference>
<dbReference type="PANTHER" id="PTHR43547:SF2">
    <property type="entry name" value="HYBRID SIGNAL TRANSDUCTION HISTIDINE KINASE C"/>
    <property type="match status" value="1"/>
</dbReference>
<evidence type="ECO:0000259" key="10">
    <source>
        <dbReference type="PROSITE" id="PS50110"/>
    </source>
</evidence>
<comment type="catalytic activity">
    <reaction evidence="1">
        <text>ATP + protein L-histidine = ADP + protein N-phospho-L-histidine.</text>
        <dbReference type="EC" id="2.7.13.3"/>
    </reaction>
</comment>
<evidence type="ECO:0000256" key="1">
    <source>
        <dbReference type="ARBA" id="ARBA00000085"/>
    </source>
</evidence>
<dbReference type="PROSITE" id="PS01124">
    <property type="entry name" value="HTH_ARAC_FAMILY_2"/>
    <property type="match status" value="1"/>
</dbReference>
<dbReference type="CDD" id="cd00075">
    <property type="entry name" value="HATPase"/>
    <property type="match status" value="1"/>
</dbReference>
<evidence type="ECO:0000256" key="2">
    <source>
        <dbReference type="ARBA" id="ARBA00012438"/>
    </source>
</evidence>
<dbReference type="InterPro" id="IPR011123">
    <property type="entry name" value="Y_Y_Y"/>
</dbReference>
<dbReference type="PANTHER" id="PTHR43547">
    <property type="entry name" value="TWO-COMPONENT HISTIDINE KINASE"/>
    <property type="match status" value="1"/>
</dbReference>
<dbReference type="Pfam" id="PF02518">
    <property type="entry name" value="HATPase_c"/>
    <property type="match status" value="1"/>
</dbReference>
<dbReference type="EC" id="2.7.13.3" evidence="2"/>
<evidence type="ECO:0000313" key="12">
    <source>
        <dbReference type="Proteomes" id="UP000632774"/>
    </source>
</evidence>
<dbReference type="SUPFAM" id="SSF46689">
    <property type="entry name" value="Homeodomain-like"/>
    <property type="match status" value="1"/>
</dbReference>
<dbReference type="SUPFAM" id="SSF63829">
    <property type="entry name" value="Calcium-dependent phosphotriesterase"/>
    <property type="match status" value="3"/>
</dbReference>
<evidence type="ECO:0000256" key="7">
    <source>
        <dbReference type="SAM" id="Phobius"/>
    </source>
</evidence>
<accession>A0ABR9XD77</accession>
<evidence type="ECO:0000259" key="8">
    <source>
        <dbReference type="PROSITE" id="PS01124"/>
    </source>
</evidence>
<dbReference type="Pfam" id="PF07494">
    <property type="entry name" value="Reg_prop"/>
    <property type="match status" value="4"/>
</dbReference>
<name>A0ABR9XD77_9SPHI</name>
<dbReference type="SMART" id="SM00388">
    <property type="entry name" value="HisKA"/>
    <property type="match status" value="1"/>
</dbReference>
<dbReference type="Pfam" id="PF07495">
    <property type="entry name" value="Y_Y_Y"/>
    <property type="match status" value="1"/>
</dbReference>
<dbReference type="CDD" id="cd17574">
    <property type="entry name" value="REC_OmpR"/>
    <property type="match status" value="1"/>
</dbReference>
<evidence type="ECO:0000256" key="3">
    <source>
        <dbReference type="ARBA" id="ARBA00022553"/>
    </source>
</evidence>
<keyword evidence="7" id="KW-0472">Membrane</keyword>
<dbReference type="RefSeq" id="WP_194104438.1">
    <property type="nucleotide sequence ID" value="NZ_JADFFM010000001.1"/>
</dbReference>
<dbReference type="PROSITE" id="PS50110">
    <property type="entry name" value="RESPONSE_REGULATORY"/>
    <property type="match status" value="1"/>
</dbReference>
<dbReference type="PRINTS" id="PR00344">
    <property type="entry name" value="BCTRLSENSOR"/>
</dbReference>
<dbReference type="InterPro" id="IPR015943">
    <property type="entry name" value="WD40/YVTN_repeat-like_dom_sf"/>
</dbReference>
<dbReference type="CDD" id="cd00082">
    <property type="entry name" value="HisKA"/>
    <property type="match status" value="1"/>
</dbReference>
<sequence>MKKLNLITALKLLYFHVACWKKLKAHMLIGVLLVFPFLVTATPFIEQLGLKDGLSNNEVRYIFQDSRGFMWFGTYDGLNRYDGYDFKIFRNNPNDSGSVIHSFINTIAEDSRHSIWVGTRQGISVLNPVSEKFAGVFVTRPGIKQTYRLHSYITAIQTNERGEIFVATQKNGLIIFDHLNNGPGLEIPFSNGLQKEWNYAVSALFVTAGQVYLFVDGKGLCRYDSLKHKLTLLDPLLKTASCIYGENDDLWIGTNAGLYRYNIFSKHYEQVLTETTGGLSSGRITCARSMPGNELWIGTDGGGISILNKQTGKMKYLTEGYGRYNLSSNAVYSIFLDKEHRKWIGTLRGGINIIDDVKNRFQNIVQDPTHPSSLINNFVKSLYEDQQNRLWIGTDGGGLSIWNRRNDKYENYIHQANKPGSLSSNFITSIKQDHTGKIWVATYSSGINLYQPQTKTFKTYAGLDTLGNARYQFFWLLYEDHNHNLWASGLQNGLFIYDRANDQFKLFDASVRNILAFQEDSGGQLWAGTFDGLYRIGVNDKKHRYYAIGKPVRVIHEDGKGQLWLGTEAGLMLFDRQHKTVVKQYTTDDGVSSNNILGIEEDKAGNLWLSTYNGLSRFNPGKKFFTNFNLSDGLQNREFNFNASLTLYNGELAFGGINGVSLFFPENILPVQNTPNLVATSIKLNNRSVSDQPNYISAINDQQISKITVPYNEASLSVEFAAIEFTAQERIGYRYMMKGWDRGWNNSGHVRNAVYTRLNPGTYRLLINCTNAEGQWINKTASLWVVVLPPWYLTWWAYLIYTTLIGCCIYWYLNYKFRETRLRYEIKMAKANADNQKKLQEKERELNERRVDFFTGISHEFRTPLSLIINPIKDILVRNENDNKTDLSLVYRNARRLLSLVDQLLLFRKAESGATDINAGPLNIGQVCHDVYLCFVQQAKAASLTFELTMPEEEVIIYGDREKIEIILFNLVSNAIKYSPPGKKVTVNLQSNPDDVVISVADTGNGIPKDVEEKIFNKFYRSRETSQPVKTGFGIGLYLAKQFTDDHHGTLTYKSEPSLGTTFYLQLQKGIAHYPENTVSLVADASSGIFSELADQSFVQFDNPGVNLKAEEFQSTEIFTDRKSVLIIDDDYDIRKYIKSTLEEQYIIFEAEDGNAGLLAAREKHPSLIICDVMMPGMNGLELCALIKQDPSMNFIPMILLTASSSPEGKIKGLESGADDYISKPFEKDVLMARVANLLLIRSNLQTYFYNAITLKSAEISISDEYKQFLEKCIVIVEAHMTDPNFNIQVLAAELGVSRSNLFRKVKSLSGHNINGFIRYIRLRKAAELLIQTEMNVNEVALETGFNEIKYFRTQFHKLFNANPSDFARQNRPAFKKRYNVID</sequence>
<keyword evidence="7" id="KW-0812">Transmembrane</keyword>
<keyword evidence="5" id="KW-0804">Transcription</keyword>
<proteinExistence type="predicted"/>
<dbReference type="InterPro" id="IPR013783">
    <property type="entry name" value="Ig-like_fold"/>
</dbReference>
<dbReference type="Pfam" id="PF12833">
    <property type="entry name" value="HTH_18"/>
    <property type="match status" value="1"/>
</dbReference>
<dbReference type="Pfam" id="PF00072">
    <property type="entry name" value="Response_reg"/>
    <property type="match status" value="1"/>
</dbReference>
<keyword evidence="12" id="KW-1185">Reference proteome</keyword>
<dbReference type="Gene3D" id="2.130.10.10">
    <property type="entry name" value="YVTN repeat-like/Quinoprotein amine dehydrogenase"/>
    <property type="match status" value="2"/>
</dbReference>
<dbReference type="Gene3D" id="1.10.287.130">
    <property type="match status" value="1"/>
</dbReference>
<dbReference type="InterPro" id="IPR003661">
    <property type="entry name" value="HisK_dim/P_dom"/>
</dbReference>
<dbReference type="SMART" id="SM00342">
    <property type="entry name" value="HTH_ARAC"/>
    <property type="match status" value="1"/>
</dbReference>
<dbReference type="InterPro" id="IPR036890">
    <property type="entry name" value="HATPase_C_sf"/>
</dbReference>
<dbReference type="InterPro" id="IPR005467">
    <property type="entry name" value="His_kinase_dom"/>
</dbReference>
<evidence type="ECO:0000256" key="4">
    <source>
        <dbReference type="ARBA" id="ARBA00023015"/>
    </source>
</evidence>
<dbReference type="Gene3D" id="3.40.50.2300">
    <property type="match status" value="1"/>
</dbReference>
<feature type="domain" description="Histidine kinase" evidence="9">
    <location>
        <begin position="856"/>
        <end position="1071"/>
    </location>
</feature>
<dbReference type="Proteomes" id="UP000632774">
    <property type="component" value="Unassembled WGS sequence"/>
</dbReference>
<evidence type="ECO:0000259" key="9">
    <source>
        <dbReference type="PROSITE" id="PS50109"/>
    </source>
</evidence>
<dbReference type="InterPro" id="IPR018060">
    <property type="entry name" value="HTH_AraC"/>
</dbReference>
<dbReference type="InterPro" id="IPR009057">
    <property type="entry name" value="Homeodomain-like_sf"/>
</dbReference>
<dbReference type="EMBL" id="JADFFM010000001">
    <property type="protein sequence ID" value="MBE9665019.1"/>
    <property type="molecule type" value="Genomic_DNA"/>
</dbReference>